<evidence type="ECO:0000313" key="1">
    <source>
        <dbReference type="EMBL" id="GBM37484.1"/>
    </source>
</evidence>
<reference evidence="1 2" key="1">
    <citation type="journal article" date="2019" name="Sci. Rep.">
        <title>Orb-weaving spider Araneus ventricosus genome elucidates the spidroin gene catalogue.</title>
        <authorList>
            <person name="Kono N."/>
            <person name="Nakamura H."/>
            <person name="Ohtoshi R."/>
            <person name="Moran D.A.P."/>
            <person name="Shinohara A."/>
            <person name="Yoshida Y."/>
            <person name="Fujiwara M."/>
            <person name="Mori M."/>
            <person name="Tomita M."/>
            <person name="Arakawa K."/>
        </authorList>
    </citation>
    <scope>NUCLEOTIDE SEQUENCE [LARGE SCALE GENOMIC DNA]</scope>
</reference>
<protein>
    <submittedName>
        <fullName evidence="1">Uncharacterized protein</fullName>
    </submittedName>
</protein>
<keyword evidence="2" id="KW-1185">Reference proteome</keyword>
<accession>A0A4Y2FD50</accession>
<name>A0A4Y2FD50_ARAVE</name>
<proteinExistence type="predicted"/>
<gene>
    <name evidence="1" type="ORF">AVEN_263156_1</name>
</gene>
<dbReference type="Proteomes" id="UP000499080">
    <property type="component" value="Unassembled WGS sequence"/>
</dbReference>
<comment type="caution">
    <text evidence="1">The sequence shown here is derived from an EMBL/GenBank/DDBJ whole genome shotgun (WGS) entry which is preliminary data.</text>
</comment>
<evidence type="ECO:0000313" key="2">
    <source>
        <dbReference type="Proteomes" id="UP000499080"/>
    </source>
</evidence>
<sequence>MKAHQIAWSRRNKQFLDVRCLSSRTCKSEEKCINFYLGQFHLAYKKRKNETDEDHNSSNLFEVEELENKYVIVCFQGKKNFKKHYIGVVTEEHQNKFKVNFLRRSGNKVFSFPQQVDEKVY</sequence>
<dbReference type="AlphaFoldDB" id="A0A4Y2FD50"/>
<dbReference type="EMBL" id="BGPR01000841">
    <property type="protein sequence ID" value="GBM37484.1"/>
    <property type="molecule type" value="Genomic_DNA"/>
</dbReference>
<organism evidence="1 2">
    <name type="scientific">Araneus ventricosus</name>
    <name type="common">Orbweaver spider</name>
    <name type="synonym">Epeira ventricosa</name>
    <dbReference type="NCBI Taxonomy" id="182803"/>
    <lineage>
        <taxon>Eukaryota</taxon>
        <taxon>Metazoa</taxon>
        <taxon>Ecdysozoa</taxon>
        <taxon>Arthropoda</taxon>
        <taxon>Chelicerata</taxon>
        <taxon>Arachnida</taxon>
        <taxon>Araneae</taxon>
        <taxon>Araneomorphae</taxon>
        <taxon>Entelegynae</taxon>
        <taxon>Araneoidea</taxon>
        <taxon>Araneidae</taxon>
        <taxon>Araneus</taxon>
    </lineage>
</organism>